<evidence type="ECO:0000313" key="2">
    <source>
        <dbReference type="Proteomes" id="UP001500840"/>
    </source>
</evidence>
<organism evidence="1 2">
    <name type="scientific">Novipirellula rosea</name>
    <dbReference type="NCBI Taxonomy" id="1031540"/>
    <lineage>
        <taxon>Bacteria</taxon>
        <taxon>Pseudomonadati</taxon>
        <taxon>Planctomycetota</taxon>
        <taxon>Planctomycetia</taxon>
        <taxon>Pirellulales</taxon>
        <taxon>Pirellulaceae</taxon>
        <taxon>Novipirellula</taxon>
    </lineage>
</organism>
<proteinExistence type="predicted"/>
<dbReference type="Proteomes" id="UP001500840">
    <property type="component" value="Unassembled WGS sequence"/>
</dbReference>
<dbReference type="EMBL" id="BAABGA010000120">
    <property type="protein sequence ID" value="GAA4473289.1"/>
    <property type="molecule type" value="Genomic_DNA"/>
</dbReference>
<gene>
    <name evidence="1" type="ORF">GCM10023156_71040</name>
</gene>
<name>A0ABP8NWV3_9BACT</name>
<evidence type="ECO:0000313" key="1">
    <source>
        <dbReference type="EMBL" id="GAA4473289.1"/>
    </source>
</evidence>
<sequence length="84" mass="9231">MERGREMAKLKCSVVFSSPTEKEIKSIVQGNGLLEIGRACRATDTPNELILVGSLSVDGCGTSRGDRRKTLYLKLAHHRRFAGI</sequence>
<keyword evidence="2" id="KW-1185">Reference proteome</keyword>
<reference evidence="2" key="1">
    <citation type="journal article" date="2019" name="Int. J. Syst. Evol. Microbiol.">
        <title>The Global Catalogue of Microorganisms (GCM) 10K type strain sequencing project: providing services to taxonomists for standard genome sequencing and annotation.</title>
        <authorList>
            <consortium name="The Broad Institute Genomics Platform"/>
            <consortium name="The Broad Institute Genome Sequencing Center for Infectious Disease"/>
            <person name="Wu L."/>
            <person name="Ma J."/>
        </authorList>
    </citation>
    <scope>NUCLEOTIDE SEQUENCE [LARGE SCALE GENOMIC DNA]</scope>
    <source>
        <strain evidence="2">JCM 17759</strain>
    </source>
</reference>
<accession>A0ABP8NWV3</accession>
<protein>
    <submittedName>
        <fullName evidence="1">Uncharacterized protein</fullName>
    </submittedName>
</protein>
<comment type="caution">
    <text evidence="1">The sequence shown here is derived from an EMBL/GenBank/DDBJ whole genome shotgun (WGS) entry which is preliminary data.</text>
</comment>